<dbReference type="InterPro" id="IPR001969">
    <property type="entry name" value="Aspartic_peptidase_AS"/>
</dbReference>
<feature type="active site" evidence="2">
    <location>
        <position position="71"/>
    </location>
</feature>
<keyword evidence="4" id="KW-0645">Protease</keyword>
<dbReference type="Proteomes" id="UP000095284">
    <property type="component" value="Unplaced"/>
</dbReference>
<dbReference type="Proteomes" id="UP000659654">
    <property type="component" value="Unassembled WGS sequence"/>
</dbReference>
<dbReference type="PROSITE" id="PS00141">
    <property type="entry name" value="ASP_PROTEASE"/>
    <property type="match status" value="1"/>
</dbReference>
<feature type="active site" evidence="2">
    <location>
        <position position="257"/>
    </location>
</feature>
<keyword evidence="9" id="KW-1185">Reference proteome</keyword>
<evidence type="ECO:0000313" key="7">
    <source>
        <dbReference type="EMBL" id="CAD5233651.1"/>
    </source>
</evidence>
<dbReference type="GO" id="GO:0004190">
    <property type="term" value="F:aspartic-type endopeptidase activity"/>
    <property type="evidence" value="ECO:0007669"/>
    <property type="project" value="UniProtKB-KW"/>
</dbReference>
<dbReference type="InterPro" id="IPR034164">
    <property type="entry name" value="Pepsin-like_dom"/>
</dbReference>
<evidence type="ECO:0000256" key="1">
    <source>
        <dbReference type="ARBA" id="ARBA00007447"/>
    </source>
</evidence>
<dbReference type="OrthoDB" id="5839471at2759"/>
<dbReference type="SUPFAM" id="SSF50630">
    <property type="entry name" value="Acid proteases"/>
    <property type="match status" value="1"/>
</dbReference>
<protein>
    <submittedName>
        <fullName evidence="7">(pine wood nematode) hypothetical protein</fullName>
    </submittedName>
    <submittedName>
        <fullName evidence="10">Peptidase A1 domain-containing protein</fullName>
    </submittedName>
</protein>
<dbReference type="Pfam" id="PF00026">
    <property type="entry name" value="Asp"/>
    <property type="match status" value="1"/>
</dbReference>
<dbReference type="InterPro" id="IPR021109">
    <property type="entry name" value="Peptidase_aspartic_dom_sf"/>
</dbReference>
<organism evidence="8 10">
    <name type="scientific">Bursaphelenchus xylophilus</name>
    <name type="common">Pinewood nematode worm</name>
    <name type="synonym">Aphelenchoides xylophilus</name>
    <dbReference type="NCBI Taxonomy" id="6326"/>
    <lineage>
        <taxon>Eukaryota</taxon>
        <taxon>Metazoa</taxon>
        <taxon>Ecdysozoa</taxon>
        <taxon>Nematoda</taxon>
        <taxon>Chromadorea</taxon>
        <taxon>Rhabditida</taxon>
        <taxon>Tylenchina</taxon>
        <taxon>Tylenchomorpha</taxon>
        <taxon>Aphelenchoidea</taxon>
        <taxon>Aphelenchoididae</taxon>
        <taxon>Bursaphelenchus</taxon>
    </lineage>
</organism>
<gene>
    <name evidence="7" type="ORF">BXYJ_LOCUS13742</name>
</gene>
<dbReference type="Proteomes" id="UP000582659">
    <property type="component" value="Unassembled WGS sequence"/>
</dbReference>
<dbReference type="GO" id="GO:0005764">
    <property type="term" value="C:lysosome"/>
    <property type="evidence" value="ECO:0007669"/>
    <property type="project" value="TreeGrafter"/>
</dbReference>
<dbReference type="WBParaSite" id="BXY_0091000.1">
    <property type="protein sequence ID" value="BXY_0091000.1"/>
    <property type="gene ID" value="BXY_0091000"/>
</dbReference>
<feature type="disulfide bond" evidence="3">
    <location>
        <begin position="84"/>
        <end position="94"/>
    </location>
</feature>
<evidence type="ECO:0000259" key="6">
    <source>
        <dbReference type="PROSITE" id="PS51767"/>
    </source>
</evidence>
<reference evidence="10" key="1">
    <citation type="submission" date="2016-11" db="UniProtKB">
        <authorList>
            <consortium name="WormBaseParasite"/>
        </authorList>
    </citation>
    <scope>IDENTIFICATION</scope>
</reference>
<dbReference type="Gene3D" id="2.40.70.10">
    <property type="entry name" value="Acid Proteases"/>
    <property type="match status" value="2"/>
</dbReference>
<dbReference type="AlphaFoldDB" id="A0A1I7RJM8"/>
<evidence type="ECO:0000256" key="5">
    <source>
        <dbReference type="SAM" id="SignalP"/>
    </source>
</evidence>
<feature type="signal peptide" evidence="5">
    <location>
        <begin position="1"/>
        <end position="19"/>
    </location>
</feature>
<evidence type="ECO:0000313" key="10">
    <source>
        <dbReference type="WBParaSite" id="BXY_0091000.1"/>
    </source>
</evidence>
<dbReference type="GO" id="GO:0006508">
    <property type="term" value="P:proteolysis"/>
    <property type="evidence" value="ECO:0007669"/>
    <property type="project" value="UniProtKB-KW"/>
</dbReference>
<evidence type="ECO:0000313" key="8">
    <source>
        <dbReference type="Proteomes" id="UP000095284"/>
    </source>
</evidence>
<dbReference type="CDD" id="cd05471">
    <property type="entry name" value="pepsin_like"/>
    <property type="match status" value="1"/>
</dbReference>
<dbReference type="PANTHER" id="PTHR47966">
    <property type="entry name" value="BETA-SITE APP-CLEAVING ENZYME, ISOFORM A-RELATED"/>
    <property type="match status" value="1"/>
</dbReference>
<dbReference type="PANTHER" id="PTHR47966:SF45">
    <property type="entry name" value="PEPTIDASE A1 DOMAIN-CONTAINING PROTEIN"/>
    <property type="match status" value="1"/>
</dbReference>
<keyword evidence="3" id="KW-1015">Disulfide bond</keyword>
<name>A0A1I7RJM8_BURXY</name>
<dbReference type="PRINTS" id="PR00792">
    <property type="entry name" value="PEPSIN"/>
</dbReference>
<dbReference type="EMBL" id="CAJFDI010000006">
    <property type="protein sequence ID" value="CAD5233651.1"/>
    <property type="molecule type" value="Genomic_DNA"/>
</dbReference>
<dbReference type="EMBL" id="CAJFCV020000006">
    <property type="protein sequence ID" value="CAG9128959.1"/>
    <property type="molecule type" value="Genomic_DNA"/>
</dbReference>
<keyword evidence="4" id="KW-0064">Aspartyl protease</keyword>
<feature type="domain" description="Peptidase A1" evidence="6">
    <location>
        <begin position="53"/>
        <end position="358"/>
    </location>
</feature>
<dbReference type="InterPro" id="IPR001461">
    <property type="entry name" value="Aspartic_peptidase_A1"/>
</dbReference>
<evidence type="ECO:0000256" key="2">
    <source>
        <dbReference type="PIRSR" id="PIRSR601461-1"/>
    </source>
</evidence>
<evidence type="ECO:0000256" key="3">
    <source>
        <dbReference type="PIRSR" id="PIRSR601461-2"/>
    </source>
</evidence>
<proteinExistence type="inferred from homology"/>
<keyword evidence="5" id="KW-0732">Signal</keyword>
<accession>A0A1I7RJM8</accession>
<keyword evidence="4" id="KW-0378">Hydrolase</keyword>
<sequence>MISRPAGCCLLFLVCGVYSASFKVEVQRVLTNQSSVIYDVYGQRLNNRNDVEYRGRMTLGDPPQEFNVVFDTGSDILWVPKEGCKSAGPLVKKCPNTDVYSPGATAENTRNPFKIEYGTGSAIGTYYKDVFAFGAKGGKQLKFKNKVTFGAGERMQFTDEGILGLSFPAPGEMGTNIFDEAVKQGLMDKPIFTVYMKKCDSNCEDGGVITFGDYDKEHCCNVKGYVDIIPNEVHWKFKLDGARIGDTQLAPGDAITDTGTSAIIAPKADFQRIIRAIGATQENGAIFAPCNSDFVLHFTMGGQEYHVPAKQLLLNIGHPATCQLMLQGGDFGFWLLGDPFIRQYCQIHDFAGKRVGFAPVKQK</sequence>
<feature type="chain" id="PRO_5035359126" evidence="5">
    <location>
        <begin position="20"/>
        <end position="363"/>
    </location>
</feature>
<evidence type="ECO:0000256" key="4">
    <source>
        <dbReference type="RuleBase" id="RU000454"/>
    </source>
</evidence>
<comment type="similarity">
    <text evidence="1 4">Belongs to the peptidase A1 family.</text>
</comment>
<dbReference type="eggNOG" id="KOG1339">
    <property type="taxonomic scope" value="Eukaryota"/>
</dbReference>
<reference evidence="7" key="2">
    <citation type="submission" date="2020-09" db="EMBL/GenBank/DDBJ databases">
        <authorList>
            <person name="Kikuchi T."/>
        </authorList>
    </citation>
    <scope>NUCLEOTIDE SEQUENCE</scope>
    <source>
        <strain evidence="7">Ka4C1</strain>
    </source>
</reference>
<dbReference type="InterPro" id="IPR033121">
    <property type="entry name" value="PEPTIDASE_A1"/>
</dbReference>
<dbReference type="SMR" id="A0A1I7RJM8"/>
<dbReference type="PROSITE" id="PS51767">
    <property type="entry name" value="PEPTIDASE_A1"/>
    <property type="match status" value="1"/>
</dbReference>
<evidence type="ECO:0000313" key="9">
    <source>
        <dbReference type="Proteomes" id="UP000659654"/>
    </source>
</evidence>